<dbReference type="PROSITE" id="PS50893">
    <property type="entry name" value="ABC_TRANSPORTER_2"/>
    <property type="match status" value="1"/>
</dbReference>
<keyword evidence="7 9" id="KW-1133">Transmembrane helix</keyword>
<sequence length="584" mass="63704">MIRGVLDSRSVWRRLIYPIRPHLGLMSLAVISEILRQVSGIGVAVLGAALFARAVAGTAIEELYPYAAAMIILGLARGTFGYLGPYLSHVAAFRILVDLRDEFFWAIEPLAPAKLARRRTGDLVSTAVSDIELLELFFAHTAGPAVVAFIVPIIALTALATINLLLAEALLIFLILLILMPRLAFWLGTTLGERLRGQQALLNSQVLDTIQGMKEILSFGYSRQRIEELSENSATLLALQARQARNIGLQSAAKISIVSAGTLAVLLCASILVRQNSLAPGFLPITMILASSVFLSITSVVEISKQLSLTRAAARRLFLLLDEQPAVRDESGLGPAVPIESIEPSISLQDVSFRYAPDEPLILSSISLEIPAGSTVALVGTSGAGKSTVINLMLRFWDPEAGRILLGGSDLRCYPMMQLRRLFSVVSQDVFLFSDSIRENIRLGRAEASDAEVEEVAVRARIHDFITTLPQGYDTLVGERGVRLSGGERQRIAIARALLKGAPILVLDEATSSLDAENERAIKEALMERREGRTTIMIAHRLSTVVDADWIFVINEGRVVEQGRHEDLIARKGRYARLVEAQSF</sequence>
<evidence type="ECO:0000259" key="10">
    <source>
        <dbReference type="PROSITE" id="PS50893"/>
    </source>
</evidence>
<accession>A0A0W8F9R3</accession>
<evidence type="ECO:0000256" key="6">
    <source>
        <dbReference type="ARBA" id="ARBA00022840"/>
    </source>
</evidence>
<feature type="domain" description="ABC transporter" evidence="10">
    <location>
        <begin position="346"/>
        <end position="581"/>
    </location>
</feature>
<name>A0A0W8F9R3_9ZZZZ</name>
<dbReference type="SUPFAM" id="SSF52540">
    <property type="entry name" value="P-loop containing nucleoside triphosphate hydrolases"/>
    <property type="match status" value="1"/>
</dbReference>
<dbReference type="Pfam" id="PF00005">
    <property type="entry name" value="ABC_tran"/>
    <property type="match status" value="1"/>
</dbReference>
<dbReference type="SMART" id="SM00382">
    <property type="entry name" value="AAA"/>
    <property type="match status" value="1"/>
</dbReference>
<dbReference type="InterPro" id="IPR036640">
    <property type="entry name" value="ABC1_TM_sf"/>
</dbReference>
<protein>
    <submittedName>
        <fullName evidence="12">Transport atp-binding protein cydcd</fullName>
    </submittedName>
</protein>
<gene>
    <name evidence="12" type="ORF">ASZ90_012686</name>
</gene>
<feature type="transmembrane region" description="Helical" evidence="9">
    <location>
        <begin position="63"/>
        <end position="83"/>
    </location>
</feature>
<evidence type="ECO:0000256" key="5">
    <source>
        <dbReference type="ARBA" id="ARBA00022741"/>
    </source>
</evidence>
<dbReference type="InterPro" id="IPR039421">
    <property type="entry name" value="Type_1_exporter"/>
</dbReference>
<feature type="domain" description="ABC transmembrane type-1" evidence="11">
    <location>
        <begin position="28"/>
        <end position="309"/>
    </location>
</feature>
<dbReference type="PANTHER" id="PTHR43394:SF1">
    <property type="entry name" value="ATP-BINDING CASSETTE SUB-FAMILY B MEMBER 10, MITOCHONDRIAL"/>
    <property type="match status" value="1"/>
</dbReference>
<comment type="subcellular location">
    <subcellularLocation>
        <location evidence="1">Cell membrane</location>
        <topology evidence="1">Multi-pass membrane protein</topology>
    </subcellularLocation>
</comment>
<evidence type="ECO:0000256" key="4">
    <source>
        <dbReference type="ARBA" id="ARBA00022692"/>
    </source>
</evidence>
<dbReference type="GO" id="GO:0015421">
    <property type="term" value="F:ABC-type oligopeptide transporter activity"/>
    <property type="evidence" value="ECO:0007669"/>
    <property type="project" value="TreeGrafter"/>
</dbReference>
<dbReference type="GO" id="GO:0005886">
    <property type="term" value="C:plasma membrane"/>
    <property type="evidence" value="ECO:0007669"/>
    <property type="project" value="UniProtKB-SubCell"/>
</dbReference>
<evidence type="ECO:0000259" key="11">
    <source>
        <dbReference type="PROSITE" id="PS50929"/>
    </source>
</evidence>
<dbReference type="NCBIfam" id="TIGR02868">
    <property type="entry name" value="CydC"/>
    <property type="match status" value="1"/>
</dbReference>
<comment type="caution">
    <text evidence="12">The sequence shown here is derived from an EMBL/GenBank/DDBJ whole genome shotgun (WGS) entry which is preliminary data.</text>
</comment>
<evidence type="ECO:0000256" key="1">
    <source>
        <dbReference type="ARBA" id="ARBA00004651"/>
    </source>
</evidence>
<dbReference type="InterPro" id="IPR011527">
    <property type="entry name" value="ABC1_TM_dom"/>
</dbReference>
<keyword evidence="4 9" id="KW-0812">Transmembrane</keyword>
<dbReference type="InterPro" id="IPR014223">
    <property type="entry name" value="ABC_CydC/D"/>
</dbReference>
<reference evidence="12" key="1">
    <citation type="journal article" date="2015" name="Proc. Natl. Acad. Sci. U.S.A.">
        <title>Networks of energetic and metabolic interactions define dynamics in microbial communities.</title>
        <authorList>
            <person name="Embree M."/>
            <person name="Liu J.K."/>
            <person name="Al-Bassam M.M."/>
            <person name="Zengler K."/>
        </authorList>
    </citation>
    <scope>NUCLEOTIDE SEQUENCE</scope>
</reference>
<feature type="transmembrane region" description="Helical" evidence="9">
    <location>
        <begin position="146"/>
        <end position="179"/>
    </location>
</feature>
<keyword evidence="2" id="KW-0813">Transport</keyword>
<dbReference type="GO" id="GO:0005524">
    <property type="term" value="F:ATP binding"/>
    <property type="evidence" value="ECO:0007669"/>
    <property type="project" value="UniProtKB-KW"/>
</dbReference>
<keyword evidence="6 12" id="KW-0067">ATP-binding</keyword>
<dbReference type="InterPro" id="IPR003593">
    <property type="entry name" value="AAA+_ATPase"/>
</dbReference>
<dbReference type="GO" id="GO:0016887">
    <property type="term" value="F:ATP hydrolysis activity"/>
    <property type="evidence" value="ECO:0007669"/>
    <property type="project" value="InterPro"/>
</dbReference>
<evidence type="ECO:0000256" key="2">
    <source>
        <dbReference type="ARBA" id="ARBA00022448"/>
    </source>
</evidence>
<dbReference type="Gene3D" id="3.40.50.300">
    <property type="entry name" value="P-loop containing nucleotide triphosphate hydrolases"/>
    <property type="match status" value="1"/>
</dbReference>
<keyword evidence="5" id="KW-0547">Nucleotide-binding</keyword>
<evidence type="ECO:0000256" key="8">
    <source>
        <dbReference type="ARBA" id="ARBA00023136"/>
    </source>
</evidence>
<feature type="transmembrane region" description="Helical" evidence="9">
    <location>
        <begin position="252"/>
        <end position="273"/>
    </location>
</feature>
<keyword evidence="8 9" id="KW-0472">Membrane</keyword>
<dbReference type="PROSITE" id="PS00211">
    <property type="entry name" value="ABC_TRANSPORTER_1"/>
    <property type="match status" value="1"/>
</dbReference>
<dbReference type="GO" id="GO:0034775">
    <property type="term" value="P:glutathione transmembrane transport"/>
    <property type="evidence" value="ECO:0007669"/>
    <property type="project" value="InterPro"/>
</dbReference>
<organism evidence="12">
    <name type="scientific">hydrocarbon metagenome</name>
    <dbReference type="NCBI Taxonomy" id="938273"/>
    <lineage>
        <taxon>unclassified sequences</taxon>
        <taxon>metagenomes</taxon>
        <taxon>ecological metagenomes</taxon>
    </lineage>
</organism>
<dbReference type="FunFam" id="3.40.50.300:FF:000221">
    <property type="entry name" value="Multidrug ABC transporter ATP-binding protein"/>
    <property type="match status" value="1"/>
</dbReference>
<dbReference type="EMBL" id="LNQE01001429">
    <property type="protein sequence ID" value="KUG17622.1"/>
    <property type="molecule type" value="Genomic_DNA"/>
</dbReference>
<feature type="transmembrane region" description="Helical" evidence="9">
    <location>
        <begin position="34"/>
        <end position="56"/>
    </location>
</feature>
<evidence type="ECO:0000256" key="3">
    <source>
        <dbReference type="ARBA" id="ARBA00022475"/>
    </source>
</evidence>
<dbReference type="SUPFAM" id="SSF90123">
    <property type="entry name" value="ABC transporter transmembrane region"/>
    <property type="match status" value="1"/>
</dbReference>
<dbReference type="InterPro" id="IPR017871">
    <property type="entry name" value="ABC_transporter-like_CS"/>
</dbReference>
<dbReference type="PROSITE" id="PS50929">
    <property type="entry name" value="ABC_TM1F"/>
    <property type="match status" value="1"/>
</dbReference>
<feature type="transmembrane region" description="Helical" evidence="9">
    <location>
        <begin position="279"/>
        <end position="301"/>
    </location>
</feature>
<dbReference type="PANTHER" id="PTHR43394">
    <property type="entry name" value="ATP-DEPENDENT PERMEASE MDL1, MITOCHONDRIAL"/>
    <property type="match status" value="1"/>
</dbReference>
<evidence type="ECO:0000313" key="12">
    <source>
        <dbReference type="EMBL" id="KUG17622.1"/>
    </source>
</evidence>
<dbReference type="InterPro" id="IPR003439">
    <property type="entry name" value="ABC_transporter-like_ATP-bd"/>
</dbReference>
<dbReference type="Pfam" id="PF00664">
    <property type="entry name" value="ABC_membrane"/>
    <property type="match status" value="1"/>
</dbReference>
<dbReference type="InterPro" id="IPR027417">
    <property type="entry name" value="P-loop_NTPase"/>
</dbReference>
<keyword evidence="3" id="KW-1003">Cell membrane</keyword>
<evidence type="ECO:0000256" key="7">
    <source>
        <dbReference type="ARBA" id="ARBA00022989"/>
    </source>
</evidence>
<proteinExistence type="predicted"/>
<dbReference type="AlphaFoldDB" id="A0A0W8F9R3"/>
<dbReference type="GO" id="GO:0045454">
    <property type="term" value="P:cell redox homeostasis"/>
    <property type="evidence" value="ECO:0007669"/>
    <property type="project" value="InterPro"/>
</dbReference>
<dbReference type="Gene3D" id="1.20.1560.10">
    <property type="entry name" value="ABC transporter type 1, transmembrane domain"/>
    <property type="match status" value="1"/>
</dbReference>
<evidence type="ECO:0000256" key="9">
    <source>
        <dbReference type="SAM" id="Phobius"/>
    </source>
</evidence>